<protein>
    <submittedName>
        <fullName evidence="2">Unannotated protein</fullName>
    </submittedName>
</protein>
<feature type="region of interest" description="Disordered" evidence="1">
    <location>
        <begin position="179"/>
        <end position="204"/>
    </location>
</feature>
<name>A0A6J7CQ05_9ZZZZ</name>
<dbReference type="AlphaFoldDB" id="A0A6J7CQ05"/>
<feature type="compositionally biased region" description="Basic and acidic residues" evidence="1">
    <location>
        <begin position="179"/>
        <end position="188"/>
    </location>
</feature>
<dbReference type="EMBL" id="CAFBLR010000003">
    <property type="protein sequence ID" value="CAB4858229.1"/>
    <property type="molecule type" value="Genomic_DNA"/>
</dbReference>
<proteinExistence type="predicted"/>
<accession>A0A6J7CQ05</accession>
<reference evidence="2" key="1">
    <citation type="submission" date="2020-05" db="EMBL/GenBank/DDBJ databases">
        <authorList>
            <person name="Chiriac C."/>
            <person name="Salcher M."/>
            <person name="Ghai R."/>
            <person name="Kavagutti S V."/>
        </authorList>
    </citation>
    <scope>NUCLEOTIDE SEQUENCE</scope>
</reference>
<gene>
    <name evidence="2" type="ORF">UFOPK3417_00075</name>
</gene>
<sequence length="215" mass="23981">MVPRPDVLGGRGALGPDQHRLRSNVPLCVAACKAARLLRCAAWLPLGRARGQRADCPSGRWCGAHLQDGRHLFRGVRCQDAVPLLDLRGRGRGGTVNEAEGADPRLWPQPHRSGYRVRLLLRPRVIRAPGGGVRDGHGELQPRDGVDGLRHERPVVFRAAHARGRAQCDRRGDAFEWRGRSQGDRLPRWPDATEAQQPDPGGTRRWYIVEIDRPR</sequence>
<organism evidence="2">
    <name type="scientific">freshwater metagenome</name>
    <dbReference type="NCBI Taxonomy" id="449393"/>
    <lineage>
        <taxon>unclassified sequences</taxon>
        <taxon>metagenomes</taxon>
        <taxon>ecological metagenomes</taxon>
    </lineage>
</organism>
<evidence type="ECO:0000256" key="1">
    <source>
        <dbReference type="SAM" id="MobiDB-lite"/>
    </source>
</evidence>
<evidence type="ECO:0000313" key="2">
    <source>
        <dbReference type="EMBL" id="CAB4858229.1"/>
    </source>
</evidence>